<evidence type="ECO:0000256" key="6">
    <source>
        <dbReference type="PIRSR" id="PIRSR031051-2"/>
    </source>
</evidence>
<keyword evidence="9" id="KW-1185">Reference proteome</keyword>
<keyword evidence="2 7" id="KW-0479">Metal-binding</keyword>
<dbReference type="InterPro" id="IPR023214">
    <property type="entry name" value="HAD_sf"/>
</dbReference>
<dbReference type="InterPro" id="IPR016965">
    <property type="entry name" value="Pase_PHOSPHO-typ"/>
</dbReference>
<keyword evidence="4 7" id="KW-0460">Magnesium</keyword>
<dbReference type="GO" id="GO:0016791">
    <property type="term" value="F:phosphatase activity"/>
    <property type="evidence" value="ECO:0007669"/>
    <property type="project" value="InterPro"/>
</dbReference>
<evidence type="ECO:0000256" key="1">
    <source>
        <dbReference type="ARBA" id="ARBA00001946"/>
    </source>
</evidence>
<feature type="binding site" evidence="6">
    <location>
        <position position="20"/>
    </location>
    <ligand>
        <name>substrate</name>
    </ligand>
</feature>
<proteinExistence type="predicted"/>
<dbReference type="SUPFAM" id="SSF56784">
    <property type="entry name" value="HAD-like"/>
    <property type="match status" value="1"/>
</dbReference>
<organism evidence="8 9">
    <name type="scientific">Cephalotus follicularis</name>
    <name type="common">Albany pitcher plant</name>
    <dbReference type="NCBI Taxonomy" id="3775"/>
    <lineage>
        <taxon>Eukaryota</taxon>
        <taxon>Viridiplantae</taxon>
        <taxon>Streptophyta</taxon>
        <taxon>Embryophyta</taxon>
        <taxon>Tracheophyta</taxon>
        <taxon>Spermatophyta</taxon>
        <taxon>Magnoliopsida</taxon>
        <taxon>eudicotyledons</taxon>
        <taxon>Gunneridae</taxon>
        <taxon>Pentapetalae</taxon>
        <taxon>rosids</taxon>
        <taxon>fabids</taxon>
        <taxon>Oxalidales</taxon>
        <taxon>Cephalotaceae</taxon>
        <taxon>Cephalotus</taxon>
    </lineage>
</organism>
<gene>
    <name evidence="8" type="ORF">CFOL_v3_23718</name>
</gene>
<feature type="binding site" evidence="7">
    <location>
        <position position="9"/>
    </location>
    <ligand>
        <name>Mg(2+)</name>
        <dbReference type="ChEBI" id="CHEBI:18420"/>
    </ligand>
</feature>
<evidence type="ECO:0000256" key="3">
    <source>
        <dbReference type="ARBA" id="ARBA00022801"/>
    </source>
</evidence>
<dbReference type="NCBIfam" id="TIGR01489">
    <property type="entry name" value="DKMTPPase-SF"/>
    <property type="match status" value="1"/>
</dbReference>
<dbReference type="PANTHER" id="PTHR20889">
    <property type="entry name" value="PHOSPHATASE, ORPHAN 1, 2"/>
    <property type="match status" value="1"/>
</dbReference>
<evidence type="ECO:0000256" key="4">
    <source>
        <dbReference type="ARBA" id="ARBA00022842"/>
    </source>
</evidence>
<name>A0A1Q3CJ62_CEPFO</name>
<accession>A0A1Q3CJ62</accession>
<dbReference type="STRING" id="3775.A0A1Q3CJ62"/>
<feature type="active site" description="Nucleophile" evidence="5">
    <location>
        <position position="9"/>
    </location>
</feature>
<dbReference type="InParanoid" id="A0A1Q3CJ62"/>
<dbReference type="FunCoup" id="A0A1Q3CJ62">
    <property type="interactions" value="977"/>
</dbReference>
<reference evidence="9" key="1">
    <citation type="submission" date="2016-04" db="EMBL/GenBank/DDBJ databases">
        <title>Cephalotus genome sequencing.</title>
        <authorList>
            <person name="Fukushima K."/>
            <person name="Hasebe M."/>
            <person name="Fang X."/>
        </authorList>
    </citation>
    <scope>NUCLEOTIDE SEQUENCE [LARGE SCALE GENOMIC DNA]</scope>
    <source>
        <strain evidence="9">cv. St1</strain>
    </source>
</reference>
<dbReference type="Pfam" id="PF06888">
    <property type="entry name" value="Put_Phosphatase"/>
    <property type="match status" value="1"/>
</dbReference>
<dbReference type="Proteomes" id="UP000187406">
    <property type="component" value="Unassembled WGS sequence"/>
</dbReference>
<evidence type="ECO:0000256" key="2">
    <source>
        <dbReference type="ARBA" id="ARBA00022723"/>
    </source>
</evidence>
<evidence type="ECO:0000313" key="9">
    <source>
        <dbReference type="Proteomes" id="UP000187406"/>
    </source>
</evidence>
<feature type="active site" description="Proton donor" evidence="5">
    <location>
        <position position="11"/>
    </location>
</feature>
<dbReference type="Gene3D" id="3.40.50.1000">
    <property type="entry name" value="HAD superfamily/HAD-like"/>
    <property type="match status" value="1"/>
</dbReference>
<dbReference type="EMBL" id="BDDD01002149">
    <property type="protein sequence ID" value="GAV80257.1"/>
    <property type="molecule type" value="Genomic_DNA"/>
</dbReference>
<evidence type="ECO:0000256" key="7">
    <source>
        <dbReference type="PIRSR" id="PIRSR031051-3"/>
    </source>
</evidence>
<dbReference type="OrthoDB" id="10267182at2759"/>
<keyword evidence="3" id="KW-0378">Hydrolase</keyword>
<dbReference type="PANTHER" id="PTHR20889:SF12">
    <property type="entry name" value="LP01149P"/>
    <property type="match status" value="1"/>
</dbReference>
<comment type="caution">
    <text evidence="8">The sequence shown here is derived from an EMBL/GenBank/DDBJ whole genome shotgun (WGS) entry which is preliminary data.</text>
</comment>
<protein>
    <submittedName>
        <fullName evidence="8">Put_Phosphatase domain-containing protein</fullName>
    </submittedName>
</protein>
<dbReference type="NCBIfam" id="TIGR01488">
    <property type="entry name" value="HAD-SF-IB"/>
    <property type="match status" value="1"/>
</dbReference>
<dbReference type="InterPro" id="IPR006384">
    <property type="entry name" value="HAD_hydro_PyrdxlP_Pase-like"/>
</dbReference>
<dbReference type="PIRSF" id="PIRSF031051">
    <property type="entry name" value="PyrdxlP_Pase_PHOSPHO2"/>
    <property type="match status" value="1"/>
</dbReference>
<dbReference type="InterPro" id="IPR036412">
    <property type="entry name" value="HAD-like_sf"/>
</dbReference>
<feature type="binding site" evidence="6">
    <location>
        <position position="95"/>
    </location>
    <ligand>
        <name>substrate</name>
    </ligand>
</feature>
<comment type="cofactor">
    <cofactor evidence="1 7">
        <name>Mg(2+)</name>
        <dbReference type="ChEBI" id="CHEBI:18420"/>
    </cofactor>
</comment>
<feature type="binding site" evidence="7">
    <location>
        <position position="178"/>
    </location>
    <ligand>
        <name>Mg(2+)</name>
        <dbReference type="ChEBI" id="CHEBI:18420"/>
    </ligand>
</feature>
<evidence type="ECO:0000256" key="5">
    <source>
        <dbReference type="PIRSR" id="PIRSR031051-1"/>
    </source>
</evidence>
<feature type="binding site" evidence="7">
    <location>
        <position position="11"/>
    </location>
    <ligand>
        <name>Mg(2+)</name>
        <dbReference type="ChEBI" id="CHEBI:18420"/>
    </ligand>
</feature>
<sequence length="277" mass="31016">MAGIVVVFDFDKTIIDVDSDNWVVDQLGFTDLFNQLLPTMPWNSLMDRMMKEIHAQGKTVEDITEVLQRTPIHPGIIAAIKSAHASGCDMRIVSDANVLFIETILKHVGLRECFSEINTNPGYVDEQGRLRIFPYHDFTITPHGCTICPPNMCKGMIIKRIQASISAEPKKKIIYVGDGSNDYCPSLKLAEGDYVMPRKNFPCWSLICENPTLIKAEIHGWSDGDEFEHILVRIINTNLMEGNSNSATALLFSPDYKLPTISIAAHEAFPRPLPVLQ</sequence>
<evidence type="ECO:0000313" key="8">
    <source>
        <dbReference type="EMBL" id="GAV80257.1"/>
    </source>
</evidence>
<dbReference type="GO" id="GO:0046872">
    <property type="term" value="F:metal ion binding"/>
    <property type="evidence" value="ECO:0007669"/>
    <property type="project" value="UniProtKB-KW"/>
</dbReference>
<dbReference type="AlphaFoldDB" id="A0A1Q3CJ62"/>